<keyword evidence="5" id="KW-1185">Reference proteome</keyword>
<accession>A0ABY8LDB5</accession>
<keyword evidence="2" id="KW-0964">Secreted</keyword>
<feature type="region of interest" description="Disordered" evidence="3">
    <location>
        <begin position="1"/>
        <end position="49"/>
    </location>
</feature>
<comment type="subcellular location">
    <subcellularLocation>
        <location evidence="1">Secreted</location>
    </subcellularLocation>
</comment>
<dbReference type="Gene3D" id="2.150.10.10">
    <property type="entry name" value="Serralysin-like metalloprotease, C-terminal"/>
    <property type="match status" value="3"/>
</dbReference>
<sequence length="480" mass="48083">MLGLDDDDDPVASDEDEGGGPPPVLQPGPVSSILGGPEDDALEGTDADDFMRGFAGRDVMSGRAGDDFMKGDIGADDMSGGVGDDTMDGGFGADRMSGGFGDDEMTGGFQDDFLNGQRGDDMLAGEAGEDTLLGGIGADSLNGIERPDGPGAFGNIDGNAPGDSIDGGAGDDDILFGDLDTVTGGSGADLFRTGDYVESDRLATITDFDPAEDRLELSHAPLDAGEAAPEVTATEADGNTILALGGQNVVTLLGVTGFDATTVSVVEGPDPDAAGPMPPPLVASDSIVGTDEDDFLPGTEGDDVVFGEAGNDRISAGLGEDEIAGGAGLDTLVGGVGADILNGLETATAARFAAGGELSDSDFDETGDATGDRMLGFAGDDVFLLGDDDIATGGPGADGFIAGDWIETENAATITDFEPDLDVIRLASRSGEAPGLTVLGAEGEVRVVLDGETVLIVEGTEDATAVRNAIEIVGLDRAAA</sequence>
<dbReference type="InterPro" id="IPR018511">
    <property type="entry name" value="Hemolysin-typ_Ca-bd_CS"/>
</dbReference>
<dbReference type="InterPro" id="IPR011049">
    <property type="entry name" value="Serralysin-like_metalloprot_C"/>
</dbReference>
<dbReference type="Proteomes" id="UP001243420">
    <property type="component" value="Chromosome"/>
</dbReference>
<protein>
    <submittedName>
        <fullName evidence="4">Calcium-binding protein</fullName>
    </submittedName>
</protein>
<dbReference type="InterPro" id="IPR001343">
    <property type="entry name" value="Hemolysn_Ca-bd"/>
</dbReference>
<proteinExistence type="predicted"/>
<dbReference type="PROSITE" id="PS00330">
    <property type="entry name" value="HEMOLYSIN_CALCIUM"/>
    <property type="match status" value="3"/>
</dbReference>
<name>A0ABY8LDB5_9RHOB</name>
<dbReference type="PRINTS" id="PR00313">
    <property type="entry name" value="CABNDNGRPT"/>
</dbReference>
<reference evidence="4 5" key="1">
    <citation type="submission" date="2023-04" db="EMBL/GenBank/DDBJ databases">
        <title>Jannaschia ovalis sp. nov., a marine bacterium isolated from sea tidal flat.</title>
        <authorList>
            <person name="Kwon D.Y."/>
            <person name="Kim J.-J."/>
        </authorList>
    </citation>
    <scope>NUCLEOTIDE SEQUENCE [LARGE SCALE GENOMIC DNA]</scope>
    <source>
        <strain evidence="4 5">GRR-S6-38</strain>
    </source>
</reference>
<dbReference type="EMBL" id="CP122537">
    <property type="protein sequence ID" value="WGH79316.1"/>
    <property type="molecule type" value="Genomic_DNA"/>
</dbReference>
<dbReference type="InterPro" id="IPR050557">
    <property type="entry name" value="RTX_toxin/Mannuronan_C5-epim"/>
</dbReference>
<gene>
    <name evidence="4" type="ORF">P8627_03360</name>
</gene>
<dbReference type="PANTHER" id="PTHR38340:SF1">
    <property type="entry name" value="S-LAYER PROTEIN"/>
    <property type="match status" value="1"/>
</dbReference>
<dbReference type="RefSeq" id="WP_279966148.1">
    <property type="nucleotide sequence ID" value="NZ_CP122537.1"/>
</dbReference>
<evidence type="ECO:0000256" key="3">
    <source>
        <dbReference type="SAM" id="MobiDB-lite"/>
    </source>
</evidence>
<feature type="compositionally biased region" description="Acidic residues" evidence="3">
    <location>
        <begin position="37"/>
        <end position="48"/>
    </location>
</feature>
<dbReference type="Pfam" id="PF00353">
    <property type="entry name" value="HemolysinCabind"/>
    <property type="match status" value="5"/>
</dbReference>
<evidence type="ECO:0000313" key="5">
    <source>
        <dbReference type="Proteomes" id="UP001243420"/>
    </source>
</evidence>
<evidence type="ECO:0000313" key="4">
    <source>
        <dbReference type="EMBL" id="WGH79316.1"/>
    </source>
</evidence>
<dbReference type="SUPFAM" id="SSF51120">
    <property type="entry name" value="beta-Roll"/>
    <property type="match status" value="3"/>
</dbReference>
<evidence type="ECO:0000256" key="2">
    <source>
        <dbReference type="ARBA" id="ARBA00022525"/>
    </source>
</evidence>
<feature type="compositionally biased region" description="Acidic residues" evidence="3">
    <location>
        <begin position="1"/>
        <end position="18"/>
    </location>
</feature>
<dbReference type="PANTHER" id="PTHR38340">
    <property type="entry name" value="S-LAYER PROTEIN"/>
    <property type="match status" value="1"/>
</dbReference>
<evidence type="ECO:0000256" key="1">
    <source>
        <dbReference type="ARBA" id="ARBA00004613"/>
    </source>
</evidence>
<organism evidence="4 5">
    <name type="scientific">Jannaschia ovalis</name>
    <dbReference type="NCBI Taxonomy" id="3038773"/>
    <lineage>
        <taxon>Bacteria</taxon>
        <taxon>Pseudomonadati</taxon>
        <taxon>Pseudomonadota</taxon>
        <taxon>Alphaproteobacteria</taxon>
        <taxon>Rhodobacterales</taxon>
        <taxon>Roseobacteraceae</taxon>
        <taxon>Jannaschia</taxon>
    </lineage>
</organism>